<name>A0AAV5RX41_MAUHU</name>
<comment type="caution">
    <text evidence="1">The sequence shown here is derived from an EMBL/GenBank/DDBJ whole genome shotgun (WGS) entry which is preliminary data.</text>
</comment>
<dbReference type="PANTHER" id="PTHR28075:SF1">
    <property type="entry name" value="DUF1748-DOMAIN-CONTAINING PROTEIN"/>
    <property type="match status" value="1"/>
</dbReference>
<dbReference type="GO" id="GO:0005737">
    <property type="term" value="C:cytoplasm"/>
    <property type="evidence" value="ECO:0007669"/>
    <property type="project" value="TreeGrafter"/>
</dbReference>
<evidence type="ECO:0000313" key="2">
    <source>
        <dbReference type="Proteomes" id="UP001377567"/>
    </source>
</evidence>
<accession>A0AAV5RX41</accession>
<reference evidence="1 2" key="1">
    <citation type="journal article" date="2023" name="Elife">
        <title>Identification of key yeast species and microbe-microbe interactions impacting larval growth of Drosophila in the wild.</title>
        <authorList>
            <person name="Mure A."/>
            <person name="Sugiura Y."/>
            <person name="Maeda R."/>
            <person name="Honda K."/>
            <person name="Sakurai N."/>
            <person name="Takahashi Y."/>
            <person name="Watada M."/>
            <person name="Katoh T."/>
            <person name="Gotoh A."/>
            <person name="Gotoh Y."/>
            <person name="Taniguchi I."/>
            <person name="Nakamura K."/>
            <person name="Hayashi T."/>
            <person name="Katayama T."/>
            <person name="Uemura T."/>
            <person name="Hattori Y."/>
        </authorList>
    </citation>
    <scope>NUCLEOTIDE SEQUENCE [LARGE SCALE GENOMIC DNA]</scope>
    <source>
        <strain evidence="1 2">KH-74</strain>
    </source>
</reference>
<dbReference type="PANTHER" id="PTHR28075">
    <property type="entry name" value="CHROMOSOME 16, WHOLE GENOME SHOTGUN SEQUENCE"/>
    <property type="match status" value="1"/>
</dbReference>
<dbReference type="InterPro" id="IPR013726">
    <property type="entry name" value="Mitofissin"/>
</dbReference>
<sequence length="83" mass="9976">MGTQDIIRWGVDLTLVAMLLAALRRQTGLVLAYERYDFTRALQMYLQWGEYCWNRFVGYARGDGRRFRKERVEDALRQRIEEL</sequence>
<protein>
    <submittedName>
        <fullName evidence="1">Mco12 protein</fullName>
    </submittedName>
</protein>
<dbReference type="Proteomes" id="UP001377567">
    <property type="component" value="Unassembled WGS sequence"/>
</dbReference>
<proteinExistence type="predicted"/>
<organism evidence="1 2">
    <name type="scientific">Maudiozyma humilis</name>
    <name type="common">Sour dough yeast</name>
    <name type="synonym">Kazachstania humilis</name>
    <dbReference type="NCBI Taxonomy" id="51915"/>
    <lineage>
        <taxon>Eukaryota</taxon>
        <taxon>Fungi</taxon>
        <taxon>Dikarya</taxon>
        <taxon>Ascomycota</taxon>
        <taxon>Saccharomycotina</taxon>
        <taxon>Saccharomycetes</taxon>
        <taxon>Saccharomycetales</taxon>
        <taxon>Saccharomycetaceae</taxon>
        <taxon>Maudiozyma</taxon>
    </lineage>
</organism>
<gene>
    <name evidence="1" type="ORF">DAKH74_023470</name>
</gene>
<dbReference type="AlphaFoldDB" id="A0AAV5RX41"/>
<keyword evidence="2" id="KW-1185">Reference proteome</keyword>
<dbReference type="Pfam" id="PF08520">
    <property type="entry name" value="Mitofissin"/>
    <property type="match status" value="1"/>
</dbReference>
<dbReference type="EMBL" id="BTGD01000006">
    <property type="protein sequence ID" value="GMM55731.1"/>
    <property type="molecule type" value="Genomic_DNA"/>
</dbReference>
<evidence type="ECO:0000313" key="1">
    <source>
        <dbReference type="EMBL" id="GMM55731.1"/>
    </source>
</evidence>